<evidence type="ECO:0000313" key="1">
    <source>
        <dbReference type="EMBL" id="MEX3932459.1"/>
    </source>
</evidence>
<sequence>MSRRRAVESQFSGKSIGRTVGTAALALAGIVVALLCAALLGGWLLLRGSLAQLDGTQRAPSLSAKVTIERDALGVPTIHGASRADVAYATGFLHAQDRFFQMDLLRRVAAGEVSALIGPNALDLDRRNRLHRFRARAHALVEAMPADQRQIAERYTAGVNAGLAALSSRPFEYWMLRTRPEAWRPEDSLLVVYAMYFDLQSFETRRILARAVLRERVPADLYAFLLPAASHWDAPLDSASTPPVEPARIPATRPDWLSATKPVSAARDASDTRDASDGRDDAGANGSAVGSNGWVVDGAHSARGGAILASDMHLGLSLPNIWYRVSLTWPAEDGQPMHALTGVSLPGTPLVIAGSNGKIAWGFTNSYGRYIDLIELHRNSADPLQYRAPDGAWTRADVHHEIIGVKGGASVDLPVIETRWGPQIDVGARAYALRWVAHDREAVNLNLQRLEDAKTIDDALHVAQTSGIPTQNFMVADSRGNIGWTLAGPLPQRDASDAKSGAESDTPYDPATYNGWQRYLPPASYPKRIDPPLGRLWTANNRALMSDEAALIGDAGADLGARASQIRDDLLAAPSPDERAMLSIQTDDRAQWIDAWRRVALEALDASALAGHPQRLAFRQQLLAWNGRADADAVGYRLTRGFFFSLYDAWFGRLDADLASAIPGGGDGNAPLGLRVASSRYEAVMETLAEHHAWVPDGFIDWRTFVLDRIDHAIAQLPADVAIDDARWGERNRAAIEHPFARMVPAWLPWVRGWLGAPHDPLPGDINMPRVQAPSFGASERMIVSPGREQTGIFEMPGGQSGNPLSPYFLAGHEAWVRGAKASFLPGTPVHRLTLSRAGQ</sequence>
<comment type="caution">
    <text evidence="1">The sequence shown here is derived from an EMBL/GenBank/DDBJ whole genome shotgun (WGS) entry which is preliminary data.</text>
</comment>
<evidence type="ECO:0000313" key="2">
    <source>
        <dbReference type="Proteomes" id="UP001558850"/>
    </source>
</evidence>
<gene>
    <name evidence="1" type="ORF">AB4Y32_11700</name>
</gene>
<organism evidence="1 2">
    <name type="scientific">Paraburkholderia phymatum</name>
    <dbReference type="NCBI Taxonomy" id="148447"/>
    <lineage>
        <taxon>Bacteria</taxon>
        <taxon>Pseudomonadati</taxon>
        <taxon>Pseudomonadota</taxon>
        <taxon>Betaproteobacteria</taxon>
        <taxon>Burkholderiales</taxon>
        <taxon>Burkholderiaceae</taxon>
        <taxon>Paraburkholderia</taxon>
    </lineage>
</organism>
<accession>A0ACC6TYS7</accession>
<dbReference type="Proteomes" id="UP001558850">
    <property type="component" value="Unassembled WGS sequence"/>
</dbReference>
<protein>
    <submittedName>
        <fullName evidence="1">Penicillin acylase family protein</fullName>
    </submittedName>
</protein>
<reference evidence="1" key="1">
    <citation type="submission" date="2024-07" db="EMBL/GenBank/DDBJ databases">
        <title>A survey of Mimosa microsymbionts across Brazilian biomes reveals a high diversity of Paraburkholderia nodulating endemic species, but also that Cupriavidus is common as a symbiont of widespread species.</title>
        <authorList>
            <person name="Rouws L."/>
            <person name="Barauna A."/>
            <person name="Beukes C."/>
            <person name="Rouws J.R.C."/>
            <person name="De Faria S.M."/>
            <person name="Gross E."/>
            <person name="Bueno Dos Reis Junior F."/>
            <person name="Simon M.F."/>
            <person name="Maluk M."/>
            <person name="Odee D.W."/>
            <person name="Kenicer G."/>
            <person name="Young J.P.W."/>
            <person name="Reis V.M."/>
            <person name="Zilli J."/>
            <person name="James E.K."/>
        </authorList>
    </citation>
    <scope>NUCLEOTIDE SEQUENCE</scope>
    <source>
        <strain evidence="1">EG181B</strain>
    </source>
</reference>
<proteinExistence type="predicted"/>
<keyword evidence="2" id="KW-1185">Reference proteome</keyword>
<dbReference type="EMBL" id="JBFRCH010000004">
    <property type="protein sequence ID" value="MEX3932459.1"/>
    <property type="molecule type" value="Genomic_DNA"/>
</dbReference>
<name>A0ACC6TYS7_9BURK</name>